<evidence type="ECO:0000256" key="1">
    <source>
        <dbReference type="SAM" id="Phobius"/>
    </source>
</evidence>
<feature type="transmembrane region" description="Helical" evidence="1">
    <location>
        <begin position="36"/>
        <end position="58"/>
    </location>
</feature>
<sequence length="162" mass="18466">MEGRWLVCLSISVRPRRSNGPDDSICFDCVGAEEQGGVTCCLLLLLWLLLFLLMLFIIRGLHHHLCRCVCPSIHHFVHPPIHPSTHLHGKASKHPRRCFSLSVASCLGDERPRDAPKHTIHWCCCKPWAKDGPSRRCHWPANDARDTRYLYTCLATYTVCGR</sequence>
<name>A0A2T4AJB3_TRIHA</name>
<dbReference type="AlphaFoldDB" id="A0A2T4AJB3"/>
<keyword evidence="1" id="KW-0812">Transmembrane</keyword>
<keyword evidence="1" id="KW-1133">Transmembrane helix</keyword>
<dbReference type="EMBL" id="KZ679678">
    <property type="protein sequence ID" value="PTB57122.1"/>
    <property type="molecule type" value="Genomic_DNA"/>
</dbReference>
<organism evidence="2 3">
    <name type="scientific">Trichoderma harzianum CBS 226.95</name>
    <dbReference type="NCBI Taxonomy" id="983964"/>
    <lineage>
        <taxon>Eukaryota</taxon>
        <taxon>Fungi</taxon>
        <taxon>Dikarya</taxon>
        <taxon>Ascomycota</taxon>
        <taxon>Pezizomycotina</taxon>
        <taxon>Sordariomycetes</taxon>
        <taxon>Hypocreomycetidae</taxon>
        <taxon>Hypocreales</taxon>
        <taxon>Hypocreaceae</taxon>
        <taxon>Trichoderma</taxon>
    </lineage>
</organism>
<evidence type="ECO:0000313" key="3">
    <source>
        <dbReference type="Proteomes" id="UP000241690"/>
    </source>
</evidence>
<protein>
    <submittedName>
        <fullName evidence="2">Uncharacterized protein</fullName>
    </submittedName>
</protein>
<dbReference type="Proteomes" id="UP000241690">
    <property type="component" value="Unassembled WGS sequence"/>
</dbReference>
<accession>A0A2T4AJB3</accession>
<evidence type="ECO:0000313" key="2">
    <source>
        <dbReference type="EMBL" id="PTB57122.1"/>
    </source>
</evidence>
<dbReference type="GeneID" id="36623391"/>
<dbReference type="RefSeq" id="XP_024776799.1">
    <property type="nucleotide sequence ID" value="XM_024914825.1"/>
</dbReference>
<keyword evidence="3" id="KW-1185">Reference proteome</keyword>
<keyword evidence="1" id="KW-0472">Membrane</keyword>
<reference evidence="2 3" key="1">
    <citation type="submission" date="2016-07" db="EMBL/GenBank/DDBJ databases">
        <title>Multiple horizontal gene transfer events from other fungi enriched the ability of initially mycotrophic Trichoderma (Ascomycota) to feed on dead plant biomass.</title>
        <authorList>
            <consortium name="DOE Joint Genome Institute"/>
            <person name="Aerts A."/>
            <person name="Atanasova L."/>
            <person name="Chenthamara K."/>
            <person name="Zhang J."/>
            <person name="Grujic M."/>
            <person name="Henrissat B."/>
            <person name="Kuo A."/>
            <person name="Salamov A."/>
            <person name="Lipzen A."/>
            <person name="Labutti K."/>
            <person name="Barry K."/>
            <person name="Miao Y."/>
            <person name="Rahimi M.J."/>
            <person name="Shen Q."/>
            <person name="Grigoriev I.V."/>
            <person name="Kubicek C.P."/>
            <person name="Druzhinina I.S."/>
        </authorList>
    </citation>
    <scope>NUCLEOTIDE SEQUENCE [LARGE SCALE GENOMIC DNA]</scope>
    <source>
        <strain evidence="2 3">CBS 226.95</strain>
    </source>
</reference>
<proteinExistence type="predicted"/>
<gene>
    <name evidence="2" type="ORF">M431DRAFT_394935</name>
</gene>